<organism evidence="2 3">
    <name type="scientific">Flavobacterium xinjiangense</name>
    <dbReference type="NCBI Taxonomy" id="178356"/>
    <lineage>
        <taxon>Bacteria</taxon>
        <taxon>Pseudomonadati</taxon>
        <taxon>Bacteroidota</taxon>
        <taxon>Flavobacteriia</taxon>
        <taxon>Flavobacteriales</taxon>
        <taxon>Flavobacteriaceae</taxon>
        <taxon>Flavobacterium</taxon>
    </lineage>
</organism>
<reference evidence="3" key="1">
    <citation type="submission" date="2016-11" db="EMBL/GenBank/DDBJ databases">
        <authorList>
            <person name="Varghese N."/>
            <person name="Submissions S."/>
        </authorList>
    </citation>
    <scope>NUCLEOTIDE SEQUENCE [LARGE SCALE GENOMIC DNA]</scope>
    <source>
        <strain evidence="3">CGMCC 1.2749</strain>
    </source>
</reference>
<keyword evidence="1" id="KW-0812">Transmembrane</keyword>
<dbReference type="AlphaFoldDB" id="A0A1M7L1K0"/>
<proteinExistence type="predicted"/>
<protein>
    <submittedName>
        <fullName evidence="2">Uncharacterized protein</fullName>
    </submittedName>
</protein>
<keyword evidence="1" id="KW-0472">Membrane</keyword>
<sequence>MINKRQVDTPTQIIEFIKRYWLFITALLVGIPYLRRYMAEQSEQTRQASQTLRLEGQKADSVIIKETKLLVNQNPLTQNKKRLAITKSKDLHAASSKLATDFGVRYSDNGNWYDFMNPKGYSENDNSIKETLVLYRNYFDKLEKLYYEVDTNSRSLRKDILQYLDAGELKYLRKYLKI</sequence>
<evidence type="ECO:0000256" key="1">
    <source>
        <dbReference type="SAM" id="Phobius"/>
    </source>
</evidence>
<accession>A0A1M7L1K0</accession>
<evidence type="ECO:0000313" key="3">
    <source>
        <dbReference type="Proteomes" id="UP000184092"/>
    </source>
</evidence>
<evidence type="ECO:0000313" key="2">
    <source>
        <dbReference type="EMBL" id="SHM71836.1"/>
    </source>
</evidence>
<dbReference type="OrthoDB" id="1362628at2"/>
<dbReference type="Proteomes" id="UP000184092">
    <property type="component" value="Unassembled WGS sequence"/>
</dbReference>
<gene>
    <name evidence="2" type="ORF">SAMN05216269_106155</name>
</gene>
<dbReference type="RefSeq" id="WP_073208744.1">
    <property type="nucleotide sequence ID" value="NZ_FRCL01000006.1"/>
</dbReference>
<keyword evidence="3" id="KW-1185">Reference proteome</keyword>
<name>A0A1M7L1K0_9FLAO</name>
<dbReference type="STRING" id="178356.SAMN05216269_106155"/>
<feature type="transmembrane region" description="Helical" evidence="1">
    <location>
        <begin position="20"/>
        <end position="38"/>
    </location>
</feature>
<dbReference type="EMBL" id="FRCL01000006">
    <property type="protein sequence ID" value="SHM71836.1"/>
    <property type="molecule type" value="Genomic_DNA"/>
</dbReference>
<keyword evidence="1" id="KW-1133">Transmembrane helix</keyword>